<dbReference type="InterPro" id="IPR052022">
    <property type="entry name" value="26kDa_periplasmic_antigen"/>
</dbReference>
<evidence type="ECO:0000313" key="2">
    <source>
        <dbReference type="Proteomes" id="UP001609175"/>
    </source>
</evidence>
<gene>
    <name evidence="1" type="ORF">ACHIPZ_20705</name>
</gene>
<dbReference type="EMBL" id="JBIMSO010000064">
    <property type="protein sequence ID" value="MFH5210604.1"/>
    <property type="molecule type" value="Genomic_DNA"/>
</dbReference>
<dbReference type="Proteomes" id="UP001609175">
    <property type="component" value="Unassembled WGS sequence"/>
</dbReference>
<sequence>MKTCKTQACTTQARRTRAAIGVAVAAVAVLGLSGCTNSDSGDGGDVTVVGNGEVRGTPDILNATVGIEVSAPDVAGAVSTANERANAMVDALSGSGVAKEDVQTNQLSVSPQYSNPGPTGGTSTITGYQVTNSVRIVVRDLSKASDVLDKAVKAGGDNARLNGVSFDIDDNTQLLADARERAFNDAKARAEQYAELSGESLGDVITITEVRGDTAVPQPQPQRDTLEGSASFALEPGQQTVSFQVTVKWSLD</sequence>
<dbReference type="RefSeq" id="WP_395116463.1">
    <property type="nucleotide sequence ID" value="NZ_JBIMSO010000064.1"/>
</dbReference>
<reference evidence="1 2" key="1">
    <citation type="submission" date="2024-10" db="EMBL/GenBank/DDBJ databases">
        <authorList>
            <person name="Riesco R."/>
        </authorList>
    </citation>
    <scope>NUCLEOTIDE SEQUENCE [LARGE SCALE GENOMIC DNA]</scope>
    <source>
        <strain evidence="1 2">NCIMB 15449</strain>
    </source>
</reference>
<dbReference type="Pfam" id="PF04402">
    <property type="entry name" value="SIMPL"/>
    <property type="match status" value="1"/>
</dbReference>
<evidence type="ECO:0000313" key="1">
    <source>
        <dbReference type="EMBL" id="MFH5210604.1"/>
    </source>
</evidence>
<dbReference type="Gene3D" id="3.30.70.2970">
    <property type="entry name" value="Protein of unknown function (DUF541), domain 2"/>
    <property type="match status" value="1"/>
</dbReference>
<dbReference type="Gene3D" id="3.30.110.170">
    <property type="entry name" value="Protein of unknown function (DUF541), domain 1"/>
    <property type="match status" value="1"/>
</dbReference>
<accession>A0ABW7JTZ8</accession>
<dbReference type="PANTHER" id="PTHR34387">
    <property type="entry name" value="SLR1258 PROTEIN"/>
    <property type="match status" value="1"/>
</dbReference>
<dbReference type="PANTHER" id="PTHR34387:SF1">
    <property type="entry name" value="PERIPLASMIC IMMUNOGENIC PROTEIN"/>
    <property type="match status" value="1"/>
</dbReference>
<organism evidence="1 2">
    <name type="scientific">Antrihabitans spumae</name>
    <dbReference type="NCBI Taxonomy" id="3373370"/>
    <lineage>
        <taxon>Bacteria</taxon>
        <taxon>Bacillati</taxon>
        <taxon>Actinomycetota</taxon>
        <taxon>Actinomycetes</taxon>
        <taxon>Mycobacteriales</taxon>
        <taxon>Nocardiaceae</taxon>
        <taxon>Antrihabitans</taxon>
    </lineage>
</organism>
<comment type="caution">
    <text evidence="1">The sequence shown here is derived from an EMBL/GenBank/DDBJ whole genome shotgun (WGS) entry which is preliminary data.</text>
</comment>
<dbReference type="PROSITE" id="PS51257">
    <property type="entry name" value="PROKAR_LIPOPROTEIN"/>
    <property type="match status" value="1"/>
</dbReference>
<name>A0ABW7JTZ8_9NOCA</name>
<proteinExistence type="predicted"/>
<protein>
    <submittedName>
        <fullName evidence="1">SIMPL domain-containing protein</fullName>
    </submittedName>
</protein>
<dbReference type="InterPro" id="IPR007497">
    <property type="entry name" value="SIMPL/DUF541"/>
</dbReference>